<comment type="caution">
    <text evidence="1">The sequence shown here is derived from an EMBL/GenBank/DDBJ whole genome shotgun (WGS) entry which is preliminary data.</text>
</comment>
<evidence type="ECO:0000313" key="1">
    <source>
        <dbReference type="EMBL" id="KAL0941144.1"/>
    </source>
</evidence>
<dbReference type="Proteomes" id="UP000805649">
    <property type="component" value="Unassembled WGS sequence"/>
</dbReference>
<reference evidence="1 2" key="1">
    <citation type="journal article" date="2020" name="Phytopathology">
        <title>Genome Sequence Resources of Colletotrichum truncatum, C. plurivorum, C. musicola, and C. sojae: Four Species Pathogenic to Soybean (Glycine max).</title>
        <authorList>
            <person name="Rogerio F."/>
            <person name="Boufleur T.R."/>
            <person name="Ciampi-Guillardi M."/>
            <person name="Sukno S.A."/>
            <person name="Thon M.R."/>
            <person name="Massola Junior N.S."/>
            <person name="Baroncelli R."/>
        </authorList>
    </citation>
    <scope>NUCLEOTIDE SEQUENCE [LARGE SCALE GENOMIC DNA]</scope>
    <source>
        <strain evidence="1 2">CMES1059</strain>
    </source>
</reference>
<organism evidence="1 2">
    <name type="scientific">Colletotrichum truncatum</name>
    <name type="common">Anthracnose fungus</name>
    <name type="synonym">Colletotrichum capsici</name>
    <dbReference type="NCBI Taxonomy" id="5467"/>
    <lineage>
        <taxon>Eukaryota</taxon>
        <taxon>Fungi</taxon>
        <taxon>Dikarya</taxon>
        <taxon>Ascomycota</taxon>
        <taxon>Pezizomycotina</taxon>
        <taxon>Sordariomycetes</taxon>
        <taxon>Hypocreomycetidae</taxon>
        <taxon>Glomerellales</taxon>
        <taxon>Glomerellaceae</taxon>
        <taxon>Colletotrichum</taxon>
        <taxon>Colletotrichum truncatum species complex</taxon>
    </lineage>
</organism>
<keyword evidence="2" id="KW-1185">Reference proteome</keyword>
<accession>A0ACC3ZAH9</accession>
<gene>
    <name evidence="1" type="ORF">CTRU02_203907</name>
</gene>
<protein>
    <submittedName>
        <fullName evidence="1">NFX1-type zinc finger-containing protein</fullName>
    </submittedName>
</protein>
<proteinExistence type="predicted"/>
<evidence type="ECO:0000313" key="2">
    <source>
        <dbReference type="Proteomes" id="UP000805649"/>
    </source>
</evidence>
<sequence length="507" mass="55980">MGRCPYAKVTLTKDGARFSSPYCKIHCCKKIDNNAACLHLRTNNRGYCNQHLMCTGTINGQRCTNYIKSYDPKDFKFCSQFHNCLQPDCANERTHQNDTTDLRYCPDHRCTRADCSSPRAAGGSTQCASHTCASQNCLASCPGATGDDNAADPSRFCDRHRVCATADCRRFAHLRENGVPSKHCGAHFCRWEAEGGCDAERDRATAAADGVCAAHTCVEPGCLRARDHKTDGAQWCKDHECTMRDCRWRRWLGEFCPEHQCGRPGCGRKGEHNHYCDRHRSCSFSGCDRYRLVDGENIKEFCEERKCFLFLFPLSLPLSTKQQSDADGIHIDSITRCSKLNCDARVVDNTPLCENHLCSWRPCTNERAQYSSGLCAAHKCAVMACPHRRTHMNFSHMAAMLGGIGGRGDFEWPLSAYCNGHACKHEQCPAQAAEDTHYCRSHTRCRQPGCPRVVDVDGQDPTCCAEHTRLGAGMGRRGVMGGGGGDPFGYGGGGWPGVGAWGVNATL</sequence>
<dbReference type="EMBL" id="VUJX02000002">
    <property type="protein sequence ID" value="KAL0941144.1"/>
    <property type="molecule type" value="Genomic_DNA"/>
</dbReference>
<name>A0ACC3ZAH9_COLTU</name>